<dbReference type="PANTHER" id="PTHR11046">
    <property type="entry name" value="OLIGORIBONUCLEASE, MITOCHONDRIAL"/>
    <property type="match status" value="1"/>
</dbReference>
<evidence type="ECO:0000256" key="2">
    <source>
        <dbReference type="SAM" id="Coils"/>
    </source>
</evidence>
<dbReference type="GO" id="GO:0000175">
    <property type="term" value="F:3'-5'-RNA exonuclease activity"/>
    <property type="evidence" value="ECO:0007669"/>
    <property type="project" value="InterPro"/>
</dbReference>
<keyword evidence="1" id="KW-0540">Nuclease</keyword>
<protein>
    <submittedName>
        <fullName evidence="4">Uncharacterized protein</fullName>
    </submittedName>
</protein>
<evidence type="ECO:0000313" key="4">
    <source>
        <dbReference type="WBParaSite" id="ACRNAN_scaffold2700.g6570.t1"/>
    </source>
</evidence>
<evidence type="ECO:0000313" key="3">
    <source>
        <dbReference type="Proteomes" id="UP000887540"/>
    </source>
</evidence>
<dbReference type="AlphaFoldDB" id="A0A914DK53"/>
<organism evidence="3 4">
    <name type="scientific">Acrobeloides nanus</name>
    <dbReference type="NCBI Taxonomy" id="290746"/>
    <lineage>
        <taxon>Eukaryota</taxon>
        <taxon>Metazoa</taxon>
        <taxon>Ecdysozoa</taxon>
        <taxon>Nematoda</taxon>
        <taxon>Chromadorea</taxon>
        <taxon>Rhabditida</taxon>
        <taxon>Tylenchina</taxon>
        <taxon>Cephalobomorpha</taxon>
        <taxon>Cephaloboidea</taxon>
        <taxon>Cephalobidae</taxon>
        <taxon>Acrobeloides</taxon>
    </lineage>
</organism>
<dbReference type="WBParaSite" id="ACRNAN_scaffold2700.g6570.t1">
    <property type="protein sequence ID" value="ACRNAN_scaffold2700.g6570.t1"/>
    <property type="gene ID" value="ACRNAN_scaffold2700.g6570"/>
</dbReference>
<accession>A0A914DK53</accession>
<name>A0A914DK53_9BILA</name>
<dbReference type="PANTHER" id="PTHR11046:SF27">
    <property type="entry name" value="PROTEIN CBG26503"/>
    <property type="match status" value="1"/>
</dbReference>
<dbReference type="Proteomes" id="UP000887540">
    <property type="component" value="Unplaced"/>
</dbReference>
<proteinExistence type="predicted"/>
<keyword evidence="2" id="KW-0175">Coiled coil</keyword>
<evidence type="ECO:0000256" key="1">
    <source>
        <dbReference type="ARBA" id="ARBA00022722"/>
    </source>
</evidence>
<reference evidence="4" key="1">
    <citation type="submission" date="2022-11" db="UniProtKB">
        <authorList>
            <consortium name="WormBaseParasite"/>
        </authorList>
    </citation>
    <scope>IDENTIFICATION</scope>
</reference>
<keyword evidence="1" id="KW-0378">Hydrolase</keyword>
<feature type="coiled-coil region" evidence="2">
    <location>
        <begin position="357"/>
        <end position="436"/>
    </location>
</feature>
<sequence>MGDRASTQELFAKLFAETKMEFAQVFAEGWTEEQKKEALKLIVLHCQVHILQNATTHVLAELVEFEKLEGINEGKEPLVMEILKLATSLISERSGPRGPVYDQWLTFSKENGINEPVLPSLKGHRFNIVFDISERLFKMRSDLMEFFDFSLLYKTNPTVATLYELLQNPFIFEELRILALINISLTTVLWSISEWSKNISNTAECIQELNGWIMQILKSPELLYETKLHPFNGNVENMDIKSYDERMEKIFEEEFTPDFITLLALTFQCFSTHIEHHFRPFIEDSELTKEANKKEGILNNNVLCESAFAFLDYLHFSRPHMSFLRREALTILKKNKTMQYYRGLHIEEQKQLLHDCKKDTKIFLQDFESQMKNLQQQKLEKLKNEREERLCKLEIEKELVESTTNEMAEKGFWTSTTNINEKLRNMSNDVQRYEELVFQLKFRKNILQQKAKSSMFSLSKKNKKLTVEELKTNLMQLIAEDVNIPKVNDRMVGKNFVHRFLTESSIPSAEADGFEEDEGKMYDLFKGKIVSAIRVSPITPIIYLLQYKKYPNSLYAWHKDEFSKDVMETTIVIEEKEKEFLKDEEIPILDEDEVEKLMEDAEELEKSDIEMQIISETELN</sequence>
<dbReference type="InterPro" id="IPR022894">
    <property type="entry name" value="Oligoribonuclease"/>
</dbReference>
<keyword evidence="3" id="KW-1185">Reference proteome</keyword>